<dbReference type="PROSITE" id="PS50928">
    <property type="entry name" value="ABC_TM1"/>
    <property type="match status" value="1"/>
</dbReference>
<organism evidence="9 10">
    <name type="scientific">Devosia geojensis</name>
    <dbReference type="NCBI Taxonomy" id="443610"/>
    <lineage>
        <taxon>Bacteria</taxon>
        <taxon>Pseudomonadati</taxon>
        <taxon>Pseudomonadota</taxon>
        <taxon>Alphaproteobacteria</taxon>
        <taxon>Hyphomicrobiales</taxon>
        <taxon>Devosiaceae</taxon>
        <taxon>Devosia</taxon>
    </lineage>
</organism>
<feature type="domain" description="ABC transmembrane type-1" evidence="8">
    <location>
        <begin position="77"/>
        <end position="290"/>
    </location>
</feature>
<keyword evidence="5 7" id="KW-1133">Transmembrane helix</keyword>
<dbReference type="InterPro" id="IPR051393">
    <property type="entry name" value="ABC_transporter_permease"/>
</dbReference>
<feature type="transmembrane region" description="Helical" evidence="7">
    <location>
        <begin position="12"/>
        <end position="35"/>
    </location>
</feature>
<evidence type="ECO:0000256" key="1">
    <source>
        <dbReference type="ARBA" id="ARBA00004651"/>
    </source>
</evidence>
<dbReference type="OrthoDB" id="9805108at2"/>
<evidence type="ECO:0000256" key="3">
    <source>
        <dbReference type="ARBA" id="ARBA00022475"/>
    </source>
</evidence>
<evidence type="ECO:0000256" key="5">
    <source>
        <dbReference type="ARBA" id="ARBA00022989"/>
    </source>
</evidence>
<sequence length="303" mass="33472">MRRKRYHPVPPITPWLFVGPAVALSLFTILAPFVYSIMLSLRGIRVSGGGLGRREEVFVGLANYWTALTNAELWAGFGRMLTVGIITVPLILGFALLFALMLDVPRVRFARFSRIAIFVPYAVPGVIASLMWGFIYLPGVSPIREIAANLGLPQPDFFTRDSVYWSISNIVIWGGVGFNMVILFTALRGIPADLYDAARIDGCNEWQIARHIKLPLLLPAIVLTGLFSLIGMIQLFSEPTTLEPLSNAVSTTWVPMMLVYRDTFVAQSLHAGAATSILIAVLTTFASVVLFWITRRRSQGGRT</sequence>
<dbReference type="RefSeq" id="WP_046110361.1">
    <property type="nucleotide sequence ID" value="NZ_JZEX01000179.1"/>
</dbReference>
<keyword evidence="2 7" id="KW-0813">Transport</keyword>
<keyword evidence="4 7" id="KW-0812">Transmembrane</keyword>
<dbReference type="InterPro" id="IPR035906">
    <property type="entry name" value="MetI-like_sf"/>
</dbReference>
<protein>
    <submittedName>
        <fullName evidence="9">ABC transporter permease</fullName>
    </submittedName>
</protein>
<evidence type="ECO:0000259" key="8">
    <source>
        <dbReference type="PROSITE" id="PS50928"/>
    </source>
</evidence>
<feature type="transmembrane region" description="Helical" evidence="7">
    <location>
        <begin position="163"/>
        <end position="187"/>
    </location>
</feature>
<comment type="similarity">
    <text evidence="7">Belongs to the binding-protein-dependent transport system permease family.</text>
</comment>
<proteinExistence type="inferred from homology"/>
<evidence type="ECO:0000256" key="4">
    <source>
        <dbReference type="ARBA" id="ARBA00022692"/>
    </source>
</evidence>
<dbReference type="InterPro" id="IPR000515">
    <property type="entry name" value="MetI-like"/>
</dbReference>
<reference evidence="9 10" key="1">
    <citation type="submission" date="2015-03" db="EMBL/GenBank/DDBJ databases">
        <authorList>
            <person name="Hassan Y.I."/>
            <person name="Lepp D."/>
            <person name="Li X.-Z."/>
            <person name="Zhou T."/>
        </authorList>
    </citation>
    <scope>NUCLEOTIDE SEQUENCE [LARGE SCALE GENOMIC DNA]</scope>
    <source>
        <strain evidence="9 10">BD-c194</strain>
    </source>
</reference>
<dbReference type="PANTHER" id="PTHR30193">
    <property type="entry name" value="ABC TRANSPORTER PERMEASE PROTEIN"/>
    <property type="match status" value="1"/>
</dbReference>
<comment type="subcellular location">
    <subcellularLocation>
        <location evidence="1 7">Cell membrane</location>
        <topology evidence="1 7">Multi-pass membrane protein</topology>
    </subcellularLocation>
</comment>
<dbReference type="GO" id="GO:0055085">
    <property type="term" value="P:transmembrane transport"/>
    <property type="evidence" value="ECO:0007669"/>
    <property type="project" value="InterPro"/>
</dbReference>
<dbReference type="PATRIC" id="fig|443610.3.peg.2241"/>
<evidence type="ECO:0000256" key="2">
    <source>
        <dbReference type="ARBA" id="ARBA00022448"/>
    </source>
</evidence>
<evidence type="ECO:0000256" key="7">
    <source>
        <dbReference type="RuleBase" id="RU363032"/>
    </source>
</evidence>
<dbReference type="GO" id="GO:0005886">
    <property type="term" value="C:plasma membrane"/>
    <property type="evidence" value="ECO:0007669"/>
    <property type="project" value="UniProtKB-SubCell"/>
</dbReference>
<comment type="caution">
    <text evidence="9">The sequence shown here is derived from an EMBL/GenBank/DDBJ whole genome shotgun (WGS) entry which is preliminary data.</text>
</comment>
<evidence type="ECO:0000256" key="6">
    <source>
        <dbReference type="ARBA" id="ARBA00023136"/>
    </source>
</evidence>
<dbReference type="STRING" id="443610.VE25_19610"/>
<dbReference type="CDD" id="cd06261">
    <property type="entry name" value="TM_PBP2"/>
    <property type="match status" value="1"/>
</dbReference>
<gene>
    <name evidence="9" type="ORF">VE25_19610</name>
</gene>
<accession>A0A0F5FDZ3</accession>
<feature type="transmembrane region" description="Helical" evidence="7">
    <location>
        <begin position="216"/>
        <end position="236"/>
    </location>
</feature>
<feature type="transmembrane region" description="Helical" evidence="7">
    <location>
        <begin position="269"/>
        <end position="293"/>
    </location>
</feature>
<dbReference type="Gene3D" id="1.10.3720.10">
    <property type="entry name" value="MetI-like"/>
    <property type="match status" value="1"/>
</dbReference>
<dbReference type="Pfam" id="PF00528">
    <property type="entry name" value="BPD_transp_1"/>
    <property type="match status" value="1"/>
</dbReference>
<dbReference type="PANTHER" id="PTHR30193:SF41">
    <property type="entry name" value="DIACETYLCHITOBIOSE UPTAKE SYSTEM PERMEASE PROTEIN NGCF"/>
    <property type="match status" value="1"/>
</dbReference>
<feature type="transmembrane region" description="Helical" evidence="7">
    <location>
        <begin position="80"/>
        <end position="103"/>
    </location>
</feature>
<keyword evidence="6 7" id="KW-0472">Membrane</keyword>
<dbReference type="EMBL" id="JZEX01000179">
    <property type="protein sequence ID" value="KKB07056.1"/>
    <property type="molecule type" value="Genomic_DNA"/>
</dbReference>
<dbReference type="SUPFAM" id="SSF161098">
    <property type="entry name" value="MetI-like"/>
    <property type="match status" value="1"/>
</dbReference>
<feature type="transmembrane region" description="Helical" evidence="7">
    <location>
        <begin position="115"/>
        <end position="135"/>
    </location>
</feature>
<keyword evidence="3" id="KW-1003">Cell membrane</keyword>
<evidence type="ECO:0000313" key="9">
    <source>
        <dbReference type="EMBL" id="KKB07056.1"/>
    </source>
</evidence>
<name>A0A0F5FDZ3_9HYPH</name>
<keyword evidence="10" id="KW-1185">Reference proteome</keyword>
<evidence type="ECO:0000313" key="10">
    <source>
        <dbReference type="Proteomes" id="UP000033632"/>
    </source>
</evidence>
<dbReference type="AlphaFoldDB" id="A0A0F5FDZ3"/>
<dbReference type="Proteomes" id="UP000033632">
    <property type="component" value="Unassembled WGS sequence"/>
</dbReference>